<name>A0A0A9HD75_ARUDO</name>
<reference evidence="1" key="2">
    <citation type="journal article" date="2015" name="Data Brief">
        <title>Shoot transcriptome of the giant reed, Arundo donax.</title>
        <authorList>
            <person name="Barrero R.A."/>
            <person name="Guerrero F.D."/>
            <person name="Moolhuijzen P."/>
            <person name="Goolsby J.A."/>
            <person name="Tidwell J."/>
            <person name="Bellgard S.E."/>
            <person name="Bellgard M.I."/>
        </authorList>
    </citation>
    <scope>NUCLEOTIDE SEQUENCE</scope>
    <source>
        <tissue evidence="1">Shoot tissue taken approximately 20 cm above the soil surface</tissue>
    </source>
</reference>
<evidence type="ECO:0000313" key="1">
    <source>
        <dbReference type="EMBL" id="JAE33774.1"/>
    </source>
</evidence>
<dbReference type="EMBL" id="GBRH01164122">
    <property type="protein sequence ID" value="JAE33774.1"/>
    <property type="molecule type" value="Transcribed_RNA"/>
</dbReference>
<protein>
    <submittedName>
        <fullName evidence="1">Uncharacterized protein</fullName>
    </submittedName>
</protein>
<organism evidence="1">
    <name type="scientific">Arundo donax</name>
    <name type="common">Giant reed</name>
    <name type="synonym">Donax arundinaceus</name>
    <dbReference type="NCBI Taxonomy" id="35708"/>
    <lineage>
        <taxon>Eukaryota</taxon>
        <taxon>Viridiplantae</taxon>
        <taxon>Streptophyta</taxon>
        <taxon>Embryophyta</taxon>
        <taxon>Tracheophyta</taxon>
        <taxon>Spermatophyta</taxon>
        <taxon>Magnoliopsida</taxon>
        <taxon>Liliopsida</taxon>
        <taxon>Poales</taxon>
        <taxon>Poaceae</taxon>
        <taxon>PACMAD clade</taxon>
        <taxon>Arundinoideae</taxon>
        <taxon>Arundineae</taxon>
        <taxon>Arundo</taxon>
    </lineage>
</organism>
<sequence length="46" mass="5510">MCMGIYSSTIRCKTCFLACNLLCSTDWVNVTYREKKRWNREDSRIN</sequence>
<proteinExistence type="predicted"/>
<reference evidence="1" key="1">
    <citation type="submission" date="2014-09" db="EMBL/GenBank/DDBJ databases">
        <authorList>
            <person name="Magalhaes I.L.F."/>
            <person name="Oliveira U."/>
            <person name="Santos F.R."/>
            <person name="Vidigal T.H.D.A."/>
            <person name="Brescovit A.D."/>
            <person name="Santos A.J."/>
        </authorList>
    </citation>
    <scope>NUCLEOTIDE SEQUENCE</scope>
    <source>
        <tissue evidence="1">Shoot tissue taken approximately 20 cm above the soil surface</tissue>
    </source>
</reference>
<accession>A0A0A9HD75</accession>
<dbReference type="AlphaFoldDB" id="A0A0A9HD75"/>